<protein>
    <submittedName>
        <fullName evidence="1">Uncharacterized protein</fullName>
    </submittedName>
</protein>
<gene>
    <name evidence="1" type="ORF">MVEN_00093100</name>
</gene>
<name>A0A8H6Z7B8_9AGAR</name>
<dbReference type="AlphaFoldDB" id="A0A8H6Z7B8"/>
<accession>A0A8H6Z7B8</accession>
<evidence type="ECO:0000313" key="1">
    <source>
        <dbReference type="EMBL" id="KAF7372329.1"/>
    </source>
</evidence>
<keyword evidence="2" id="KW-1185">Reference proteome</keyword>
<dbReference type="Proteomes" id="UP000620124">
    <property type="component" value="Unassembled WGS sequence"/>
</dbReference>
<organism evidence="1 2">
    <name type="scientific">Mycena venus</name>
    <dbReference type="NCBI Taxonomy" id="2733690"/>
    <lineage>
        <taxon>Eukaryota</taxon>
        <taxon>Fungi</taxon>
        <taxon>Dikarya</taxon>
        <taxon>Basidiomycota</taxon>
        <taxon>Agaricomycotina</taxon>
        <taxon>Agaricomycetes</taxon>
        <taxon>Agaricomycetidae</taxon>
        <taxon>Agaricales</taxon>
        <taxon>Marasmiineae</taxon>
        <taxon>Mycenaceae</taxon>
        <taxon>Mycena</taxon>
    </lineage>
</organism>
<proteinExistence type="predicted"/>
<evidence type="ECO:0000313" key="2">
    <source>
        <dbReference type="Proteomes" id="UP000620124"/>
    </source>
</evidence>
<dbReference type="EMBL" id="JACAZI010000001">
    <property type="protein sequence ID" value="KAF7372329.1"/>
    <property type="molecule type" value="Genomic_DNA"/>
</dbReference>
<reference evidence="1" key="1">
    <citation type="submission" date="2020-05" db="EMBL/GenBank/DDBJ databases">
        <title>Mycena genomes resolve the evolution of fungal bioluminescence.</title>
        <authorList>
            <person name="Tsai I.J."/>
        </authorList>
    </citation>
    <scope>NUCLEOTIDE SEQUENCE</scope>
    <source>
        <strain evidence="1">CCC161011</strain>
    </source>
</reference>
<sequence>MNHTVYFHYGIMTVTLSYQHRGISGLEAPLLATDGKQSRGRLYYRSCECMQYCNGKFPLSRGGAQKDNLEKNWATLKSFHCILVCYAANCDTTETLPFSRKKWLLKIKPNLDASEEVPNALGKGLASAGRLRQLAFFFLAEHAGRP</sequence>
<comment type="caution">
    <text evidence="1">The sequence shown here is derived from an EMBL/GenBank/DDBJ whole genome shotgun (WGS) entry which is preliminary data.</text>
</comment>